<dbReference type="InterPro" id="IPR003660">
    <property type="entry name" value="HAMP_dom"/>
</dbReference>
<dbReference type="InterPro" id="IPR004089">
    <property type="entry name" value="MCPsignal_dom"/>
</dbReference>
<comment type="subcellular location">
    <subcellularLocation>
        <location evidence="1">Membrane</location>
    </subcellularLocation>
</comment>
<dbReference type="Gene3D" id="6.10.340.10">
    <property type="match status" value="1"/>
</dbReference>
<evidence type="ECO:0000313" key="9">
    <source>
        <dbReference type="EMBL" id="MBB3984172.1"/>
    </source>
</evidence>
<dbReference type="GO" id="GO:0007165">
    <property type="term" value="P:signal transduction"/>
    <property type="evidence" value="ECO:0007669"/>
    <property type="project" value="UniProtKB-KW"/>
</dbReference>
<evidence type="ECO:0000256" key="5">
    <source>
        <dbReference type="SAM" id="MobiDB-lite"/>
    </source>
</evidence>
<dbReference type="Proteomes" id="UP000541426">
    <property type="component" value="Unassembled WGS sequence"/>
</dbReference>
<evidence type="ECO:0000313" key="10">
    <source>
        <dbReference type="Proteomes" id="UP000541426"/>
    </source>
</evidence>
<dbReference type="SMART" id="SM00283">
    <property type="entry name" value="MA"/>
    <property type="match status" value="1"/>
</dbReference>
<dbReference type="CDD" id="cd11386">
    <property type="entry name" value="MCP_signal"/>
    <property type="match status" value="1"/>
</dbReference>
<feature type="compositionally biased region" description="Low complexity" evidence="5">
    <location>
        <begin position="600"/>
        <end position="614"/>
    </location>
</feature>
<protein>
    <submittedName>
        <fullName evidence="9">Methyl-accepting chemotaxis protein</fullName>
    </submittedName>
</protein>
<dbReference type="PROSITE" id="PS50885">
    <property type="entry name" value="HAMP"/>
    <property type="match status" value="2"/>
</dbReference>
<feature type="compositionally biased region" description="Gly residues" evidence="5">
    <location>
        <begin position="624"/>
        <end position="633"/>
    </location>
</feature>
<evidence type="ECO:0000256" key="3">
    <source>
        <dbReference type="ARBA" id="ARBA00029447"/>
    </source>
</evidence>
<sequence>MTVSALSWTTNKSTARVFREYEQFVKQFESLNAVKEDVEQGIGDLLSFAAGRDEAHGSLMGNLAEISTELEVAYSLLPEGSEVRTSVLDLKAFTDDLAARSETLEGLMLFDRKVIVDREYLPDFAILRDGVNALQEIKQAEFSAISQAARRQIVDGETLLLVSNGVVILLAFGLALVFGSLLSRPIRQAAQAVQTLGDGDYSQPPSGTTRGDEIGSMARGLETLRAKLSVGAEAEQAAADENTRRIELFKTLGSAMSQLRKGTLDARIDSESWTDLGPSYVQLSSDFNELAGALEHLVESLRTSTETVQSNAAELSGMSDEMARRAETQAATLEQSAAALDMLAVGVKTASDRAQEADVKVVDGRRQAEQGGEVMTRALEAMSSIAKSSEQISQIIGVIDDIAFQTNLLALNAGVEAARAGESGKGFSVVASEVRGLAQRASESANQIKSLVLNSVAQVEDGEKLVQKTSETLTAIVANVTEVSEMVSGIATLSKEQAGGVEEINLGIAELDKVTQQNAAMVGETSTASQQLTVEATRLADVLTQFTGGAQIVRLDPSQVHGVPELFGDFEETVPATAPSKPVAKPSAHAAKNDDGWDISPAPAKASPGPAGAKRAVNAPAPVGQGGGEWADF</sequence>
<dbReference type="PANTHER" id="PTHR43531:SF11">
    <property type="entry name" value="METHYL-ACCEPTING CHEMOTAXIS PROTEIN 3"/>
    <property type="match status" value="1"/>
</dbReference>
<evidence type="ECO:0000259" key="8">
    <source>
        <dbReference type="PROSITE" id="PS50885"/>
    </source>
</evidence>
<keyword evidence="2" id="KW-0145">Chemotaxis</keyword>
<dbReference type="PANTHER" id="PTHR43531">
    <property type="entry name" value="PROTEIN ICFG"/>
    <property type="match status" value="1"/>
</dbReference>
<dbReference type="GO" id="GO:0016020">
    <property type="term" value="C:membrane"/>
    <property type="evidence" value="ECO:0007669"/>
    <property type="project" value="UniProtKB-SubCell"/>
</dbReference>
<proteinExistence type="inferred from homology"/>
<evidence type="ECO:0000259" key="7">
    <source>
        <dbReference type="PROSITE" id="PS50111"/>
    </source>
</evidence>
<evidence type="ECO:0000256" key="6">
    <source>
        <dbReference type="SAM" id="Phobius"/>
    </source>
</evidence>
<keyword evidence="10" id="KW-1185">Reference proteome</keyword>
<dbReference type="SUPFAM" id="SSF158472">
    <property type="entry name" value="HAMP domain-like"/>
    <property type="match status" value="1"/>
</dbReference>
<dbReference type="AlphaFoldDB" id="A0A7W6DK18"/>
<dbReference type="EMBL" id="JACIEJ010000001">
    <property type="protein sequence ID" value="MBB3984172.1"/>
    <property type="molecule type" value="Genomic_DNA"/>
</dbReference>
<dbReference type="SUPFAM" id="SSF58104">
    <property type="entry name" value="Methyl-accepting chemotaxis protein (MCP) signaling domain"/>
    <property type="match status" value="1"/>
</dbReference>
<dbReference type="PROSITE" id="PS50111">
    <property type="entry name" value="CHEMOTAXIS_TRANSDUC_2"/>
    <property type="match status" value="1"/>
</dbReference>
<evidence type="ECO:0000256" key="4">
    <source>
        <dbReference type="PROSITE-ProRule" id="PRU00284"/>
    </source>
</evidence>
<comment type="caution">
    <text evidence="9">The sequence shown here is derived from an EMBL/GenBank/DDBJ whole genome shotgun (WGS) entry which is preliminary data.</text>
</comment>
<accession>A0A7W6DK18</accession>
<dbReference type="Pfam" id="PF00015">
    <property type="entry name" value="MCPsignal"/>
    <property type="match status" value="1"/>
</dbReference>
<dbReference type="CDD" id="cd06225">
    <property type="entry name" value="HAMP"/>
    <property type="match status" value="1"/>
</dbReference>
<comment type="similarity">
    <text evidence="3">Belongs to the methyl-accepting chemotaxis (MCP) protein family.</text>
</comment>
<keyword evidence="6" id="KW-0472">Membrane</keyword>
<reference evidence="9 10" key="1">
    <citation type="submission" date="2020-08" db="EMBL/GenBank/DDBJ databases">
        <title>Genomic Encyclopedia of Type Strains, Phase IV (KMG-IV): sequencing the most valuable type-strain genomes for metagenomic binning, comparative biology and taxonomic classification.</title>
        <authorList>
            <person name="Goeker M."/>
        </authorList>
    </citation>
    <scope>NUCLEOTIDE SEQUENCE [LARGE SCALE GENOMIC DNA]</scope>
    <source>
        <strain evidence="9 10">DSM 102235</strain>
    </source>
</reference>
<name>A0A7W6DK18_9RHOB</name>
<keyword evidence="4" id="KW-0807">Transducer</keyword>
<feature type="domain" description="HAMP" evidence="8">
    <location>
        <begin position="180"/>
        <end position="233"/>
    </location>
</feature>
<feature type="domain" description="Methyl-accepting transducer" evidence="7">
    <location>
        <begin position="304"/>
        <end position="533"/>
    </location>
</feature>
<dbReference type="GO" id="GO:0006935">
    <property type="term" value="P:chemotaxis"/>
    <property type="evidence" value="ECO:0007669"/>
    <property type="project" value="UniProtKB-KW"/>
</dbReference>
<dbReference type="Pfam" id="PF00672">
    <property type="entry name" value="HAMP"/>
    <property type="match status" value="1"/>
</dbReference>
<keyword evidence="6" id="KW-1133">Transmembrane helix</keyword>
<dbReference type="FunFam" id="1.10.287.950:FF:000001">
    <property type="entry name" value="Methyl-accepting chemotaxis sensory transducer"/>
    <property type="match status" value="1"/>
</dbReference>
<dbReference type="InterPro" id="IPR051310">
    <property type="entry name" value="MCP_chemotaxis"/>
</dbReference>
<dbReference type="Gene3D" id="1.10.287.950">
    <property type="entry name" value="Methyl-accepting chemotaxis protein"/>
    <property type="match status" value="1"/>
</dbReference>
<feature type="region of interest" description="Disordered" evidence="5">
    <location>
        <begin position="576"/>
        <end position="633"/>
    </location>
</feature>
<evidence type="ECO:0000256" key="1">
    <source>
        <dbReference type="ARBA" id="ARBA00004370"/>
    </source>
</evidence>
<organism evidence="9 10">
    <name type="scientific">Sagittula marina</name>
    <dbReference type="NCBI Taxonomy" id="943940"/>
    <lineage>
        <taxon>Bacteria</taxon>
        <taxon>Pseudomonadati</taxon>
        <taxon>Pseudomonadota</taxon>
        <taxon>Alphaproteobacteria</taxon>
        <taxon>Rhodobacterales</taxon>
        <taxon>Roseobacteraceae</taxon>
        <taxon>Sagittula</taxon>
    </lineage>
</organism>
<keyword evidence="6" id="KW-0812">Transmembrane</keyword>
<dbReference type="SMART" id="SM00304">
    <property type="entry name" value="HAMP"/>
    <property type="match status" value="2"/>
</dbReference>
<feature type="transmembrane region" description="Helical" evidence="6">
    <location>
        <begin position="159"/>
        <end position="182"/>
    </location>
</feature>
<gene>
    <name evidence="9" type="ORF">GGQ68_000483</name>
</gene>
<evidence type="ECO:0000256" key="2">
    <source>
        <dbReference type="ARBA" id="ARBA00022500"/>
    </source>
</evidence>
<feature type="domain" description="HAMP" evidence="8">
    <location>
        <begin position="250"/>
        <end position="299"/>
    </location>
</feature>